<comment type="caution">
    <text evidence="3">The sequence shown here is derived from an EMBL/GenBank/DDBJ whole genome shotgun (WGS) entry which is preliminary data.</text>
</comment>
<dbReference type="InterPro" id="IPR018253">
    <property type="entry name" value="DnaJ_domain_CS"/>
</dbReference>
<dbReference type="Proteomes" id="UP000676386">
    <property type="component" value="Unassembled WGS sequence"/>
</dbReference>
<dbReference type="PANTHER" id="PTHR43096:SF48">
    <property type="entry name" value="CHAPERONE PROTEIN DNAJ"/>
    <property type="match status" value="1"/>
</dbReference>
<dbReference type="Gene3D" id="2.60.260.20">
    <property type="entry name" value="Urease metallochaperone UreE, N-terminal domain"/>
    <property type="match status" value="2"/>
</dbReference>
<dbReference type="InterPro" id="IPR008971">
    <property type="entry name" value="HSP40/DnaJ_pept-bd"/>
</dbReference>
<evidence type="ECO:0000256" key="1">
    <source>
        <dbReference type="ARBA" id="ARBA00023186"/>
    </source>
</evidence>
<dbReference type="CDD" id="cd10747">
    <property type="entry name" value="DnaJ_C"/>
    <property type="match status" value="1"/>
</dbReference>
<keyword evidence="1" id="KW-0143">Chaperone</keyword>
<evidence type="ECO:0000313" key="4">
    <source>
        <dbReference type="Proteomes" id="UP000676386"/>
    </source>
</evidence>
<dbReference type="SUPFAM" id="SSF46565">
    <property type="entry name" value="Chaperone J-domain"/>
    <property type="match status" value="1"/>
</dbReference>
<sequence>MDVKDYYKVLGVEKTATAEQIKKAYRKLAVKYHPDKNPGDKVAEDKFKEINEAYEVLSDAEKRKKYDQFGENYKHYEQHGGRPEDFDWSQFGGGRGRGRTYSYGGGSAEDMFGGEGFSDFFEQLFGSRFSGSGRRQQQAPGKGQDVQASMQVSLEDAYAGATRQVEVNGSKLNIKLKPGLYEGQVIRLKGKGNPGRRGGENGDMLITIQLAPHPQYELKGLDIYMELALPLYTAVLGGKVNIVTPGATLNMNIPAGTDSGKAFRLKGKGMPAYNNSGTAGDLYIKAMIHIPKDLSEKEKELFQQLAQLNERY</sequence>
<dbReference type="InterPro" id="IPR036869">
    <property type="entry name" value="J_dom_sf"/>
</dbReference>
<dbReference type="InterPro" id="IPR001623">
    <property type="entry name" value="DnaJ_domain"/>
</dbReference>
<accession>A0ABS5J9K7</accession>
<gene>
    <name evidence="3" type="ORF">KE626_28365</name>
</gene>
<dbReference type="Pfam" id="PF01556">
    <property type="entry name" value="DnaJ_C"/>
    <property type="match status" value="1"/>
</dbReference>
<protein>
    <submittedName>
        <fullName evidence="3">J domain-containing protein</fullName>
    </submittedName>
</protein>
<dbReference type="PANTHER" id="PTHR43096">
    <property type="entry name" value="DNAJ HOMOLOG 1, MITOCHONDRIAL-RELATED"/>
    <property type="match status" value="1"/>
</dbReference>
<organism evidence="3 4">
    <name type="scientific">Chitinophaga hostae</name>
    <dbReference type="NCBI Taxonomy" id="2831022"/>
    <lineage>
        <taxon>Bacteria</taxon>
        <taxon>Pseudomonadati</taxon>
        <taxon>Bacteroidota</taxon>
        <taxon>Chitinophagia</taxon>
        <taxon>Chitinophagales</taxon>
        <taxon>Chitinophagaceae</taxon>
        <taxon>Chitinophaga</taxon>
    </lineage>
</organism>
<feature type="domain" description="J" evidence="2">
    <location>
        <begin position="5"/>
        <end position="70"/>
    </location>
</feature>
<keyword evidence="4" id="KW-1185">Reference proteome</keyword>
<dbReference type="PRINTS" id="PR00625">
    <property type="entry name" value="JDOMAIN"/>
</dbReference>
<name>A0ABS5J9K7_9BACT</name>
<dbReference type="CDD" id="cd06257">
    <property type="entry name" value="DnaJ"/>
    <property type="match status" value="1"/>
</dbReference>
<dbReference type="Gene3D" id="1.10.287.110">
    <property type="entry name" value="DnaJ domain"/>
    <property type="match status" value="1"/>
</dbReference>
<dbReference type="EMBL" id="JAGTXB010000021">
    <property type="protein sequence ID" value="MBS0031277.1"/>
    <property type="molecule type" value="Genomic_DNA"/>
</dbReference>
<dbReference type="PROSITE" id="PS50076">
    <property type="entry name" value="DNAJ_2"/>
    <property type="match status" value="1"/>
</dbReference>
<dbReference type="SMART" id="SM00271">
    <property type="entry name" value="DnaJ"/>
    <property type="match status" value="1"/>
</dbReference>
<evidence type="ECO:0000259" key="2">
    <source>
        <dbReference type="PROSITE" id="PS50076"/>
    </source>
</evidence>
<dbReference type="RefSeq" id="WP_211976438.1">
    <property type="nucleotide sequence ID" value="NZ_CBFHAM010000061.1"/>
</dbReference>
<evidence type="ECO:0000313" key="3">
    <source>
        <dbReference type="EMBL" id="MBS0031277.1"/>
    </source>
</evidence>
<reference evidence="3 4" key="1">
    <citation type="submission" date="2021-04" db="EMBL/GenBank/DDBJ databases">
        <title>Chitinophaga sp. nov., isolated from the rhizosphere soil.</title>
        <authorList>
            <person name="He S."/>
        </authorList>
    </citation>
    <scope>NUCLEOTIDE SEQUENCE [LARGE SCALE GENOMIC DNA]</scope>
    <source>
        <strain evidence="3 4">2R12</strain>
    </source>
</reference>
<dbReference type="InterPro" id="IPR002939">
    <property type="entry name" value="DnaJ_C"/>
</dbReference>
<dbReference type="SUPFAM" id="SSF49493">
    <property type="entry name" value="HSP40/DnaJ peptide-binding domain"/>
    <property type="match status" value="2"/>
</dbReference>
<proteinExistence type="predicted"/>
<dbReference type="Pfam" id="PF00226">
    <property type="entry name" value="DnaJ"/>
    <property type="match status" value="1"/>
</dbReference>
<dbReference type="PROSITE" id="PS00636">
    <property type="entry name" value="DNAJ_1"/>
    <property type="match status" value="1"/>
</dbReference>